<organism evidence="2 3">
    <name type="scientific">Carpediemonas membranifera</name>
    <dbReference type="NCBI Taxonomy" id="201153"/>
    <lineage>
        <taxon>Eukaryota</taxon>
        <taxon>Metamonada</taxon>
        <taxon>Carpediemonas-like organisms</taxon>
        <taxon>Carpediemonas</taxon>
    </lineage>
</organism>
<feature type="compositionally biased region" description="Basic and acidic residues" evidence="1">
    <location>
        <begin position="209"/>
        <end position="223"/>
    </location>
</feature>
<name>A0A8J6B847_9EUKA</name>
<feature type="region of interest" description="Disordered" evidence="1">
    <location>
        <begin position="195"/>
        <end position="247"/>
    </location>
</feature>
<evidence type="ECO:0000313" key="2">
    <source>
        <dbReference type="EMBL" id="KAG9391992.1"/>
    </source>
</evidence>
<gene>
    <name evidence="2" type="ORF">J8273_6722</name>
</gene>
<proteinExistence type="predicted"/>
<dbReference type="EMBL" id="JAHDYR010000041">
    <property type="protein sequence ID" value="KAG9391992.1"/>
    <property type="molecule type" value="Genomic_DNA"/>
</dbReference>
<dbReference type="AlphaFoldDB" id="A0A8J6B847"/>
<reference evidence="2" key="1">
    <citation type="submission" date="2021-05" db="EMBL/GenBank/DDBJ databases">
        <title>A free-living protist that lacks canonical eukaryotic 1 DNA replication and segregation systems.</title>
        <authorList>
            <person name="Salas-Leiva D.E."/>
            <person name="Tromer E.C."/>
            <person name="Curtis B.A."/>
            <person name="Jerlstrom-Hultqvist J."/>
            <person name="Kolisko M."/>
            <person name="Yi Z."/>
            <person name="Salas-Leiva J.S."/>
            <person name="Gallot-Lavallee L."/>
            <person name="Kops G.J.P.L."/>
            <person name="Archibald J.M."/>
            <person name="Simpson A.G.B."/>
            <person name="Roger A.J."/>
        </authorList>
    </citation>
    <scope>NUCLEOTIDE SEQUENCE</scope>
    <source>
        <strain evidence="2">BICM</strain>
    </source>
</reference>
<accession>A0A8J6B847</accession>
<evidence type="ECO:0000256" key="1">
    <source>
        <dbReference type="SAM" id="MobiDB-lite"/>
    </source>
</evidence>
<keyword evidence="3" id="KW-1185">Reference proteome</keyword>
<sequence>MGTKNTVSGRRKKLLRLYLNAFCYVANEEFLTGKQEGTKLRAIWNSFGNFLQNLSVVFECHPKIVQLQLKQRLPGKNSSGDEEGFAKSYVSGSALREALIDFGLDKTIHKGVRYKVAISSRFNGDNDVSGVFVRYSARTSAMNAIYDLVSSWVMEDKGVAVRFDVNVPAHRSTSIIRAADVQPVALSAAAPKTEMFTDPRSSVSQSDLPVKREKLEELPDDSSKIASQSDAPEDAMSPGSTTYRRATPKRTVSGAAIHFETTEVREIVNAAVADKIAQIQAAKEIARADPIVARDIAIIHGCGVCHSLDWADADSDEAFAQCTICKTCFHISCVCPYHKRSTFDHINFVCSDCDRRYDNDGVWRCWGCATTLSANVEEPPQDVANAAFCDACRHWYCSTCCATEIHIPSRLPGPGGVFTECKRCGEIRVQQKDKLTLLNML</sequence>
<dbReference type="Proteomes" id="UP000717585">
    <property type="component" value="Unassembled WGS sequence"/>
</dbReference>
<dbReference type="CDD" id="cd15489">
    <property type="entry name" value="PHD_SF"/>
    <property type="match status" value="1"/>
</dbReference>
<comment type="caution">
    <text evidence="2">The sequence shown here is derived from an EMBL/GenBank/DDBJ whole genome shotgun (WGS) entry which is preliminary data.</text>
</comment>
<protein>
    <submittedName>
        <fullName evidence="2">Uncharacterized protein</fullName>
    </submittedName>
</protein>
<evidence type="ECO:0000313" key="3">
    <source>
        <dbReference type="Proteomes" id="UP000717585"/>
    </source>
</evidence>